<evidence type="ECO:0000313" key="1">
    <source>
        <dbReference type="EMBL" id="KAF2630838.1"/>
    </source>
</evidence>
<dbReference type="Proteomes" id="UP000799754">
    <property type="component" value="Unassembled WGS sequence"/>
</dbReference>
<name>A0ACB6SA41_9PLEO</name>
<gene>
    <name evidence="1" type="ORF">BU25DRAFT_455900</name>
</gene>
<proteinExistence type="predicted"/>
<reference evidence="1" key="1">
    <citation type="journal article" date="2020" name="Stud. Mycol.">
        <title>101 Dothideomycetes genomes: a test case for predicting lifestyles and emergence of pathogens.</title>
        <authorList>
            <person name="Haridas S."/>
            <person name="Albert R."/>
            <person name="Binder M."/>
            <person name="Bloem J."/>
            <person name="Labutti K."/>
            <person name="Salamov A."/>
            <person name="Andreopoulos B."/>
            <person name="Baker S."/>
            <person name="Barry K."/>
            <person name="Bills G."/>
            <person name="Bluhm B."/>
            <person name="Cannon C."/>
            <person name="Castanera R."/>
            <person name="Culley D."/>
            <person name="Daum C."/>
            <person name="Ezra D."/>
            <person name="Gonzalez J."/>
            <person name="Henrissat B."/>
            <person name="Kuo A."/>
            <person name="Liang C."/>
            <person name="Lipzen A."/>
            <person name="Lutzoni F."/>
            <person name="Magnuson J."/>
            <person name="Mondo S."/>
            <person name="Nolan M."/>
            <person name="Ohm R."/>
            <person name="Pangilinan J."/>
            <person name="Park H.-J."/>
            <person name="Ramirez L."/>
            <person name="Alfaro M."/>
            <person name="Sun H."/>
            <person name="Tritt A."/>
            <person name="Yoshinaga Y."/>
            <person name="Zwiers L.-H."/>
            <person name="Turgeon B."/>
            <person name="Goodwin S."/>
            <person name="Spatafora J."/>
            <person name="Crous P."/>
            <person name="Grigoriev I."/>
        </authorList>
    </citation>
    <scope>NUCLEOTIDE SEQUENCE</scope>
    <source>
        <strain evidence="1">CBS 525.71</strain>
    </source>
</reference>
<accession>A0ACB6SA41</accession>
<dbReference type="EMBL" id="MU006706">
    <property type="protein sequence ID" value="KAF2630838.1"/>
    <property type="molecule type" value="Genomic_DNA"/>
</dbReference>
<comment type="caution">
    <text evidence="1">The sequence shown here is derived from an EMBL/GenBank/DDBJ whole genome shotgun (WGS) entry which is preliminary data.</text>
</comment>
<keyword evidence="2" id="KW-1185">Reference proteome</keyword>
<organism evidence="1 2">
    <name type="scientific">Macroventuria anomochaeta</name>
    <dbReference type="NCBI Taxonomy" id="301207"/>
    <lineage>
        <taxon>Eukaryota</taxon>
        <taxon>Fungi</taxon>
        <taxon>Dikarya</taxon>
        <taxon>Ascomycota</taxon>
        <taxon>Pezizomycotina</taxon>
        <taxon>Dothideomycetes</taxon>
        <taxon>Pleosporomycetidae</taxon>
        <taxon>Pleosporales</taxon>
        <taxon>Pleosporineae</taxon>
        <taxon>Didymellaceae</taxon>
        <taxon>Macroventuria</taxon>
    </lineage>
</organism>
<protein>
    <submittedName>
        <fullName evidence="1">Uncharacterized protein</fullName>
    </submittedName>
</protein>
<sequence>MSHWDRSRHRRERRYHAGYPPLGFYDGYDGYGKDIEDPCRYDRISVARPRRRGPTCYDWCPLCVGDYREPYELLRRYDPLMELMEEIHDCWIAMETGQFIAQDAADRIEEASKMVNRMFGYDPTYKQFSALMKQLARDVQLMPGNAIVPYHLRPRRRRSFFA</sequence>
<evidence type="ECO:0000313" key="2">
    <source>
        <dbReference type="Proteomes" id="UP000799754"/>
    </source>
</evidence>